<feature type="coiled-coil region" evidence="5">
    <location>
        <begin position="28"/>
        <end position="55"/>
    </location>
</feature>
<dbReference type="InterPro" id="IPR038005">
    <property type="entry name" value="RX-like_CC"/>
</dbReference>
<gene>
    <name evidence="10" type="ORF">COLO4_29277</name>
</gene>
<dbReference type="SUPFAM" id="SSF52058">
    <property type="entry name" value="L domain-like"/>
    <property type="match status" value="1"/>
</dbReference>
<dbReference type="SUPFAM" id="SSF52540">
    <property type="entry name" value="P-loop containing nucleoside triphosphate hydrolases"/>
    <property type="match status" value="1"/>
</dbReference>
<dbReference type="PRINTS" id="PR00364">
    <property type="entry name" value="DISEASERSIST"/>
</dbReference>
<name>A0A1R3HFM7_9ROSI</name>
<dbReference type="InterPro" id="IPR058922">
    <property type="entry name" value="WHD_DRP"/>
</dbReference>
<evidence type="ECO:0000256" key="3">
    <source>
        <dbReference type="ARBA" id="ARBA00022821"/>
    </source>
</evidence>
<dbReference type="Gene3D" id="1.10.10.10">
    <property type="entry name" value="Winged helix-like DNA-binding domain superfamily/Winged helix DNA-binding domain"/>
    <property type="match status" value="1"/>
</dbReference>
<dbReference type="GO" id="GO:0043531">
    <property type="term" value="F:ADP binding"/>
    <property type="evidence" value="ECO:0007669"/>
    <property type="project" value="InterPro"/>
</dbReference>
<dbReference type="Proteomes" id="UP000187203">
    <property type="component" value="Unassembled WGS sequence"/>
</dbReference>
<comment type="caution">
    <text evidence="10">The sequence shown here is derived from an EMBL/GenBank/DDBJ whole genome shotgun (WGS) entry which is preliminary data.</text>
</comment>
<dbReference type="Gene3D" id="3.40.50.300">
    <property type="entry name" value="P-loop containing nucleotide triphosphate hydrolases"/>
    <property type="match status" value="1"/>
</dbReference>
<dbReference type="Gene3D" id="1.10.8.430">
    <property type="entry name" value="Helical domain of apoptotic protease-activating factors"/>
    <property type="match status" value="1"/>
</dbReference>
<evidence type="ECO:0000259" key="8">
    <source>
        <dbReference type="Pfam" id="PF23559"/>
    </source>
</evidence>
<organism evidence="10 11">
    <name type="scientific">Corchorus olitorius</name>
    <dbReference type="NCBI Taxonomy" id="93759"/>
    <lineage>
        <taxon>Eukaryota</taxon>
        <taxon>Viridiplantae</taxon>
        <taxon>Streptophyta</taxon>
        <taxon>Embryophyta</taxon>
        <taxon>Tracheophyta</taxon>
        <taxon>Spermatophyta</taxon>
        <taxon>Magnoliopsida</taxon>
        <taxon>eudicotyledons</taxon>
        <taxon>Gunneridae</taxon>
        <taxon>Pentapetalae</taxon>
        <taxon>rosids</taxon>
        <taxon>malvids</taxon>
        <taxon>Malvales</taxon>
        <taxon>Malvaceae</taxon>
        <taxon>Grewioideae</taxon>
        <taxon>Apeibeae</taxon>
        <taxon>Corchorus</taxon>
    </lineage>
</organism>
<keyword evidence="4" id="KW-0067">ATP-binding</keyword>
<keyword evidence="3" id="KW-0611">Plant defense</keyword>
<dbReference type="InterPro" id="IPR002182">
    <property type="entry name" value="NB-ARC"/>
</dbReference>
<dbReference type="InterPro" id="IPR042197">
    <property type="entry name" value="Apaf_helical"/>
</dbReference>
<dbReference type="GO" id="GO:0051707">
    <property type="term" value="P:response to other organism"/>
    <property type="evidence" value="ECO:0007669"/>
    <property type="project" value="UniProtKB-ARBA"/>
</dbReference>
<dbReference type="PANTHER" id="PTHR36766">
    <property type="entry name" value="PLANT BROAD-SPECTRUM MILDEW RESISTANCE PROTEIN RPW8"/>
    <property type="match status" value="1"/>
</dbReference>
<dbReference type="InterPro" id="IPR036388">
    <property type="entry name" value="WH-like_DNA-bd_sf"/>
</dbReference>
<sequence>MAEELVSSILLQLTTITIENAKQKVKLVTGVENEVEKLKSNFEAIQDVLEDAEEKQIVEKNVNRWLHKLKDVSYDIEDVLDEWNTAILKVRLQTNHGVESTSLPKKMVCPFISCFSFGHRVVKRHDIGIKIQGINEKLEEIAREKDRFQLTRREIRQSPRRLESTSVIDESKLLETKVFLVLDDVWEDHHGSWEELKDTFCHCKPGSRILVTTRINSVVRVMESSDVFPLEQLSDDICWSILRRVAFMGRVICDKDLEEIGMKIAQKCKGLPLAATTLGSLLREKESRAEWESILNSEIWRLDIAQEHIFKPLLLSYYDLPSTIRRCLLYCAFFPKDYVMSPNELILHWMVQGYLNFDEISEMEVKGKGYFNYLAGRSFFQDFQKDPYGGICSCKMHDVIHDFIQFLTKEEIMAEEVNLSESVSLNLSSQGARHLRITIGEGKRFPVSINGVGKLRSLLATGQTCDVNNEFLQGLFSEVRCLRLLEFGFGHRDMAARVKEIPEDIGKLIHLRYLNLQRSNKLRKLPKAICELQNLRYLNLRDCSSLEELPDEMEKLINLKYLYSAGCDRLAYYPKGIGKLSGLMGLDNVVARIDCNDARVFCVRDLQDLDMLSGELRLQIEGLDNKMQFVADFVEEAKRAKLHNKIHLSRLGLTLWLGGRFNLMQDTFEDYVIQALNPHTNLLVEWIRQDNQNRI</sequence>
<feature type="domain" description="Disease resistance R13L4/SHOC-2-like LRR" evidence="9">
    <location>
        <begin position="455"/>
        <end position="627"/>
    </location>
</feature>
<evidence type="ECO:0000256" key="4">
    <source>
        <dbReference type="ARBA" id="ARBA00022840"/>
    </source>
</evidence>
<dbReference type="InterPro" id="IPR032675">
    <property type="entry name" value="LRR_dom_sf"/>
</dbReference>
<dbReference type="InterPro" id="IPR041118">
    <property type="entry name" value="Rx_N"/>
</dbReference>
<dbReference type="GO" id="GO:0005524">
    <property type="term" value="F:ATP binding"/>
    <property type="evidence" value="ECO:0007669"/>
    <property type="project" value="UniProtKB-KW"/>
</dbReference>
<dbReference type="Gene3D" id="3.80.10.10">
    <property type="entry name" value="Ribonuclease Inhibitor"/>
    <property type="match status" value="1"/>
</dbReference>
<feature type="domain" description="Disease resistance N-terminal" evidence="7">
    <location>
        <begin position="6"/>
        <end position="92"/>
    </location>
</feature>
<dbReference type="AlphaFoldDB" id="A0A1R3HFM7"/>
<dbReference type="OrthoDB" id="5279713at2759"/>
<accession>A0A1R3HFM7</accession>
<keyword evidence="2" id="KW-0547">Nucleotide-binding</keyword>
<evidence type="ECO:0000259" key="7">
    <source>
        <dbReference type="Pfam" id="PF18052"/>
    </source>
</evidence>
<proteinExistence type="predicted"/>
<dbReference type="FunFam" id="1.10.10.10:FF:000322">
    <property type="entry name" value="Probable disease resistance protein At1g63360"/>
    <property type="match status" value="1"/>
</dbReference>
<dbReference type="Pfam" id="PF23598">
    <property type="entry name" value="LRR_14"/>
    <property type="match status" value="1"/>
</dbReference>
<reference evidence="11" key="1">
    <citation type="submission" date="2013-09" db="EMBL/GenBank/DDBJ databases">
        <title>Corchorus olitorius genome sequencing.</title>
        <authorList>
            <person name="Alam M."/>
            <person name="Haque M.S."/>
            <person name="Islam M.S."/>
            <person name="Emdad E.M."/>
            <person name="Islam M.M."/>
            <person name="Ahmed B."/>
            <person name="Halim A."/>
            <person name="Hossen Q.M.M."/>
            <person name="Hossain M.Z."/>
            <person name="Ahmed R."/>
            <person name="Khan M.M."/>
            <person name="Islam R."/>
            <person name="Rashid M.M."/>
            <person name="Khan S.A."/>
            <person name="Rahman M.S."/>
            <person name="Alam M."/>
            <person name="Yahiya A.S."/>
            <person name="Khan M.S."/>
            <person name="Azam M.S."/>
            <person name="Haque T."/>
            <person name="Lashkar M.Z.H."/>
            <person name="Akhand A.I."/>
            <person name="Morshed G."/>
            <person name="Roy S."/>
            <person name="Uddin K.S."/>
            <person name="Rabeya T."/>
            <person name="Hossain A.S."/>
            <person name="Chowdhury A."/>
            <person name="Snigdha A.R."/>
            <person name="Mortoza M.S."/>
            <person name="Matin S.A."/>
            <person name="Hoque S.M.E."/>
            <person name="Islam M.K."/>
            <person name="Roy D.K."/>
            <person name="Haider R."/>
            <person name="Moosa M.M."/>
            <person name="Elias S.M."/>
            <person name="Hasan A.M."/>
            <person name="Jahan S."/>
            <person name="Shafiuddin M."/>
            <person name="Mahmood N."/>
            <person name="Shommy N.S."/>
        </authorList>
    </citation>
    <scope>NUCLEOTIDE SEQUENCE [LARGE SCALE GENOMIC DNA]</scope>
    <source>
        <strain evidence="11">cv. O-4</strain>
    </source>
</reference>
<dbReference type="PANTHER" id="PTHR36766:SF70">
    <property type="entry name" value="DISEASE RESISTANCE PROTEIN RGA4"/>
    <property type="match status" value="1"/>
</dbReference>
<evidence type="ECO:0000259" key="6">
    <source>
        <dbReference type="Pfam" id="PF00931"/>
    </source>
</evidence>
<dbReference type="Gene3D" id="1.20.5.4130">
    <property type="match status" value="1"/>
</dbReference>
<evidence type="ECO:0000256" key="2">
    <source>
        <dbReference type="ARBA" id="ARBA00022741"/>
    </source>
</evidence>
<evidence type="ECO:0000259" key="9">
    <source>
        <dbReference type="Pfam" id="PF23598"/>
    </source>
</evidence>
<feature type="domain" description="NB-ARC" evidence="6">
    <location>
        <begin position="172"/>
        <end position="250"/>
    </location>
</feature>
<dbReference type="Pfam" id="PF18052">
    <property type="entry name" value="Rx_N"/>
    <property type="match status" value="1"/>
</dbReference>
<evidence type="ECO:0000313" key="11">
    <source>
        <dbReference type="Proteomes" id="UP000187203"/>
    </source>
</evidence>
<dbReference type="Pfam" id="PF23559">
    <property type="entry name" value="WHD_DRP"/>
    <property type="match status" value="1"/>
</dbReference>
<evidence type="ECO:0000256" key="1">
    <source>
        <dbReference type="ARBA" id="ARBA00022737"/>
    </source>
</evidence>
<keyword evidence="11" id="KW-1185">Reference proteome</keyword>
<dbReference type="CDD" id="cd14798">
    <property type="entry name" value="RX-CC_like"/>
    <property type="match status" value="1"/>
</dbReference>
<dbReference type="InterPro" id="IPR055414">
    <property type="entry name" value="LRR_R13L4/SHOC2-like"/>
</dbReference>
<dbReference type="InterPro" id="IPR027417">
    <property type="entry name" value="P-loop_NTPase"/>
</dbReference>
<feature type="domain" description="Disease resistance protein winged helix" evidence="8">
    <location>
        <begin position="334"/>
        <end position="404"/>
    </location>
</feature>
<dbReference type="Pfam" id="PF00931">
    <property type="entry name" value="NB-ARC"/>
    <property type="match status" value="1"/>
</dbReference>
<evidence type="ECO:0000256" key="5">
    <source>
        <dbReference type="SAM" id="Coils"/>
    </source>
</evidence>
<protein>
    <submittedName>
        <fullName evidence="10">Disease resistance protein</fullName>
    </submittedName>
</protein>
<keyword evidence="5" id="KW-0175">Coiled coil</keyword>
<keyword evidence="1" id="KW-0677">Repeat</keyword>
<dbReference type="GO" id="GO:0006952">
    <property type="term" value="P:defense response"/>
    <property type="evidence" value="ECO:0007669"/>
    <property type="project" value="UniProtKB-KW"/>
</dbReference>
<evidence type="ECO:0000313" key="10">
    <source>
        <dbReference type="EMBL" id="OMO69068.1"/>
    </source>
</evidence>
<dbReference type="EMBL" id="AWUE01020284">
    <property type="protein sequence ID" value="OMO69068.1"/>
    <property type="molecule type" value="Genomic_DNA"/>
</dbReference>